<dbReference type="InterPro" id="IPR036145">
    <property type="entry name" value="MinC_C_sf"/>
</dbReference>
<dbReference type="InterPro" id="IPR016098">
    <property type="entry name" value="CAP/MinC_C"/>
</dbReference>
<keyword evidence="2 6" id="KW-0132">Cell division</keyword>
<dbReference type="InterPro" id="IPR013033">
    <property type="entry name" value="MinC"/>
</dbReference>
<dbReference type="Pfam" id="PF03775">
    <property type="entry name" value="MinC_C"/>
    <property type="match status" value="1"/>
</dbReference>
<proteinExistence type="inferred from homology"/>
<dbReference type="InterPro" id="IPR055219">
    <property type="entry name" value="MinC_N_1"/>
</dbReference>
<evidence type="ECO:0000256" key="2">
    <source>
        <dbReference type="ARBA" id="ARBA00022618"/>
    </source>
</evidence>
<evidence type="ECO:0000256" key="6">
    <source>
        <dbReference type="HAMAP-Rule" id="MF_00267"/>
    </source>
</evidence>
<evidence type="ECO:0000313" key="10">
    <source>
        <dbReference type="Proteomes" id="UP000216207"/>
    </source>
</evidence>
<comment type="function">
    <text evidence="6">Cell division inhibitor that blocks the formation of polar Z ring septums. Rapidly oscillates between the poles of the cell to destabilize FtsZ filaments that have formed before they mature into polar Z rings. Prevents FtsZ polymerization.</text>
</comment>
<dbReference type="Gene3D" id="2.160.20.70">
    <property type="match status" value="1"/>
</dbReference>
<dbReference type="GO" id="GO:0000917">
    <property type="term" value="P:division septum assembly"/>
    <property type="evidence" value="ECO:0007669"/>
    <property type="project" value="UniProtKB-KW"/>
</dbReference>
<dbReference type="Gene3D" id="3.30.160.540">
    <property type="match status" value="1"/>
</dbReference>
<reference evidence="9 10" key="1">
    <citation type="submission" date="2017-07" db="EMBL/GenBank/DDBJ databases">
        <title>Isolation and whole genome analysis of endospore-forming bacteria from heroin.</title>
        <authorList>
            <person name="Kalinowski J."/>
            <person name="Ahrens B."/>
            <person name="Al-Dilaimi A."/>
            <person name="Winkler A."/>
            <person name="Wibberg D."/>
            <person name="Schleenbecker U."/>
            <person name="Ruckert C."/>
            <person name="Wolfel R."/>
            <person name="Grass G."/>
        </authorList>
    </citation>
    <scope>NUCLEOTIDE SEQUENCE [LARGE SCALE GENOMIC DNA]</scope>
    <source>
        <strain evidence="9 10">7539</strain>
    </source>
</reference>
<dbReference type="GeneID" id="86926846"/>
<dbReference type="InterPro" id="IPR005526">
    <property type="entry name" value="Septum_form_inhib_MinC_C"/>
</dbReference>
<gene>
    <name evidence="6" type="primary">minC</name>
    <name evidence="9" type="ORF">CHH72_07510</name>
</gene>
<dbReference type="GO" id="GO:0000902">
    <property type="term" value="P:cell morphogenesis"/>
    <property type="evidence" value="ECO:0007669"/>
    <property type="project" value="InterPro"/>
</dbReference>
<accession>A0A268P150</accession>
<dbReference type="AlphaFoldDB" id="A0A268P150"/>
<name>A0A268P150_SHOCL</name>
<dbReference type="PANTHER" id="PTHR34108:SF1">
    <property type="entry name" value="SEPTUM SITE-DETERMINING PROTEIN MINC"/>
    <property type="match status" value="1"/>
</dbReference>
<dbReference type="GO" id="GO:1901891">
    <property type="term" value="P:regulation of cell septum assembly"/>
    <property type="evidence" value="ECO:0007669"/>
    <property type="project" value="InterPro"/>
</dbReference>
<keyword evidence="4 6" id="KW-0131">Cell cycle</keyword>
<dbReference type="NCBIfam" id="TIGR01222">
    <property type="entry name" value="minC"/>
    <property type="match status" value="1"/>
</dbReference>
<dbReference type="RefSeq" id="WP_063608457.1">
    <property type="nucleotide sequence ID" value="NZ_CP019985.1"/>
</dbReference>
<evidence type="ECO:0000256" key="5">
    <source>
        <dbReference type="ARBA" id="ARBA00046874"/>
    </source>
</evidence>
<dbReference type="Proteomes" id="UP000216207">
    <property type="component" value="Unassembled WGS sequence"/>
</dbReference>
<evidence type="ECO:0000256" key="3">
    <source>
        <dbReference type="ARBA" id="ARBA00023210"/>
    </source>
</evidence>
<dbReference type="Pfam" id="PF22642">
    <property type="entry name" value="MinC_N_1"/>
    <property type="match status" value="1"/>
</dbReference>
<evidence type="ECO:0000256" key="1">
    <source>
        <dbReference type="ARBA" id="ARBA00006291"/>
    </source>
</evidence>
<evidence type="ECO:0000259" key="8">
    <source>
        <dbReference type="Pfam" id="PF22642"/>
    </source>
</evidence>
<sequence length="227" mass="25176">MTRGKSFVTIKGTKDGLTFLLDDRCSFDELIKELTDKLSANYYKSGEEERPVYVKMDLGNRYLNEEDKAQLEAVVTEGRNMRIEHYDSGVISWEEAQLMKEHAQTTTLTRMIRSGQVVHVKGNVLLVGDINPGGLLTATGSIYVMGALKGRAHAGFEGKRDARICAAMMAPAGLQIADESLYFVDKDEAVEDHMKAAFLDEANGSIRIERVQRLLDVAAEINKEAVS</sequence>
<keyword evidence="3 6" id="KW-0717">Septation</keyword>
<evidence type="ECO:0000259" key="7">
    <source>
        <dbReference type="Pfam" id="PF03775"/>
    </source>
</evidence>
<dbReference type="PANTHER" id="PTHR34108">
    <property type="entry name" value="SEPTUM SITE-DETERMINING PROTEIN MINC"/>
    <property type="match status" value="1"/>
</dbReference>
<evidence type="ECO:0000256" key="4">
    <source>
        <dbReference type="ARBA" id="ARBA00023306"/>
    </source>
</evidence>
<feature type="domain" description="Septum formation inhibitor MinC C-terminal" evidence="7">
    <location>
        <begin position="108"/>
        <end position="209"/>
    </location>
</feature>
<dbReference type="HAMAP" id="MF_00267">
    <property type="entry name" value="MinC"/>
    <property type="match status" value="1"/>
</dbReference>
<organism evidence="9 10">
    <name type="scientific">Shouchella clausii</name>
    <name type="common">Alkalihalobacillus clausii</name>
    <dbReference type="NCBI Taxonomy" id="79880"/>
    <lineage>
        <taxon>Bacteria</taxon>
        <taxon>Bacillati</taxon>
        <taxon>Bacillota</taxon>
        <taxon>Bacilli</taxon>
        <taxon>Bacillales</taxon>
        <taxon>Bacillaceae</taxon>
        <taxon>Shouchella</taxon>
    </lineage>
</organism>
<dbReference type="EMBL" id="NPCC01000008">
    <property type="protein sequence ID" value="PAE89476.1"/>
    <property type="molecule type" value="Genomic_DNA"/>
</dbReference>
<protein>
    <recommendedName>
        <fullName evidence="6">Probable septum site-determining protein MinC</fullName>
    </recommendedName>
</protein>
<dbReference type="NCBIfam" id="NF001772">
    <property type="entry name" value="PRK00513.1-3"/>
    <property type="match status" value="1"/>
</dbReference>
<comment type="caution">
    <text evidence="9">The sequence shown here is derived from an EMBL/GenBank/DDBJ whole genome shotgun (WGS) entry which is preliminary data.</text>
</comment>
<evidence type="ECO:0000313" key="9">
    <source>
        <dbReference type="EMBL" id="PAE89476.1"/>
    </source>
</evidence>
<dbReference type="SUPFAM" id="SSF63848">
    <property type="entry name" value="Cell-division inhibitor MinC, C-terminal domain"/>
    <property type="match status" value="1"/>
</dbReference>
<feature type="domain" description="Septum site-determining protein MinC N-terminal" evidence="8">
    <location>
        <begin position="8"/>
        <end position="84"/>
    </location>
</feature>
<comment type="subunit">
    <text evidence="5 6">Interacts with MinD and FtsZ.</text>
</comment>
<comment type="similarity">
    <text evidence="1 6">Belongs to the MinC family.</text>
</comment>